<comment type="caution">
    <text evidence="2">The sequence shown here is derived from an EMBL/GenBank/DDBJ whole genome shotgun (WGS) entry which is preliminary data.</text>
</comment>
<keyword evidence="1" id="KW-0472">Membrane</keyword>
<accession>A0ABM8V459</accession>
<sequence length="37" mass="4127">MKRDDPDGNVLTGLAIGALLSVPVWMAVWLLVRYWLG</sequence>
<keyword evidence="1" id="KW-0812">Transmembrane</keyword>
<reference evidence="2 3" key="1">
    <citation type="submission" date="2021-04" db="EMBL/GenBank/DDBJ databases">
        <authorList>
            <person name="Rakotoarivonina H."/>
        </authorList>
    </citation>
    <scope>NUCLEOTIDE SEQUENCE [LARGE SCALE GENOMIC DNA]</scope>
    <source>
        <strain evidence="2 3">XE</strain>
    </source>
</reference>
<dbReference type="Proteomes" id="UP000681526">
    <property type="component" value="Unassembled WGS sequence"/>
</dbReference>
<name>A0ABM8V459_THEXY</name>
<evidence type="ECO:0000313" key="2">
    <source>
        <dbReference type="EMBL" id="CAG5086289.1"/>
    </source>
</evidence>
<dbReference type="EMBL" id="CAJRAY010000043">
    <property type="protein sequence ID" value="CAG5086289.1"/>
    <property type="molecule type" value="Genomic_DNA"/>
</dbReference>
<protein>
    <submittedName>
        <fullName evidence="2">Uncharacterized protein</fullName>
    </submittedName>
</protein>
<evidence type="ECO:0000313" key="3">
    <source>
        <dbReference type="Proteomes" id="UP000681526"/>
    </source>
</evidence>
<keyword evidence="1" id="KW-1133">Transmembrane helix</keyword>
<evidence type="ECO:0000256" key="1">
    <source>
        <dbReference type="SAM" id="Phobius"/>
    </source>
</evidence>
<organism evidence="2 3">
    <name type="scientific">Thermobacillus xylanilyticus</name>
    <dbReference type="NCBI Taxonomy" id="76633"/>
    <lineage>
        <taxon>Bacteria</taxon>
        <taxon>Bacillati</taxon>
        <taxon>Bacillota</taxon>
        <taxon>Bacilli</taxon>
        <taxon>Bacillales</taxon>
        <taxon>Paenibacillaceae</taxon>
        <taxon>Thermobacillus</taxon>
    </lineage>
</organism>
<gene>
    <name evidence="2" type="primary">txxe 2500</name>
    <name evidence="2" type="ORF">TXXE_09830</name>
</gene>
<proteinExistence type="predicted"/>
<feature type="transmembrane region" description="Helical" evidence="1">
    <location>
        <begin position="12"/>
        <end position="36"/>
    </location>
</feature>
<keyword evidence="3" id="KW-1185">Reference proteome</keyword>